<evidence type="ECO:0000256" key="5">
    <source>
        <dbReference type="ARBA" id="ARBA00022989"/>
    </source>
</evidence>
<evidence type="ECO:0000256" key="3">
    <source>
        <dbReference type="ARBA" id="ARBA00022692"/>
    </source>
</evidence>
<keyword evidence="5 8" id="KW-1133">Transmembrane helix</keyword>
<evidence type="ECO:0000313" key="10">
    <source>
        <dbReference type="EMBL" id="KAI6656391.1"/>
    </source>
</evidence>
<dbReference type="Proteomes" id="UP001165289">
    <property type="component" value="Unassembled WGS sequence"/>
</dbReference>
<proteinExistence type="inferred from homology"/>
<dbReference type="GO" id="GO:0050708">
    <property type="term" value="P:regulation of protein secretion"/>
    <property type="evidence" value="ECO:0007669"/>
    <property type="project" value="TreeGrafter"/>
</dbReference>
<dbReference type="PANTHER" id="PTHR45965:SF3">
    <property type="entry name" value="INACTIVE RHOMBOID PROTEIN 1"/>
    <property type="match status" value="1"/>
</dbReference>
<dbReference type="GO" id="GO:0042058">
    <property type="term" value="P:regulation of epidermal growth factor receptor signaling pathway"/>
    <property type="evidence" value="ECO:0007669"/>
    <property type="project" value="TreeGrafter"/>
</dbReference>
<comment type="subcellular location">
    <subcellularLocation>
        <location evidence="1">Endoplasmic reticulum membrane</location>
        <topology evidence="1">Multi-pass membrane protein</topology>
    </subcellularLocation>
</comment>
<keyword evidence="3 8" id="KW-0812">Transmembrane</keyword>
<dbReference type="EMBL" id="JAKMXF010000144">
    <property type="protein sequence ID" value="KAI6656391.1"/>
    <property type="molecule type" value="Genomic_DNA"/>
</dbReference>
<dbReference type="InterPro" id="IPR051512">
    <property type="entry name" value="Inactive_Rhomboid"/>
</dbReference>
<evidence type="ECO:0000256" key="6">
    <source>
        <dbReference type="ARBA" id="ARBA00023136"/>
    </source>
</evidence>
<dbReference type="InterPro" id="IPR035952">
    <property type="entry name" value="Rhomboid-like_sf"/>
</dbReference>
<sequence length="629" mass="69485">MSFQMEQSPYNTGGSEIFANNQGEPVSSRYQDERRTTGQRVRQMGRKGTIRAVTSVGDFFGVTQQSQSRLRNEYGERGVSTLRRRHGTQQNNSYVDTNYMSPEFLGDIDIPIDLLGFEDGAIPEGKENLFIRDKREGLDYYRRVADLKIEDDGFFGGHVGGVAAPLSPKRKNVKIKAPKVPKSKSDKIKSKLKALPSFWPYFTIFIIVLDIIAASAPIIIEWASNGNLAPIHLIPLSITYNPQDYLTLNNVSRVPNVSVYAGDSPNMWIGTSVEFLITAGASYAPCMRRDQQIVARYAEEDERKVALGGLGCCRNDFSAGTVLRSECGGAFTPNVPCSSPNFTLPIPVTQVFRPCCIGIMGRCQVVTSLHCSFLGGIFHPNSDSCATVNCFRAICGMFGTGINSVPGFENRPDPSQWWRWITALFFHAGIIHLIVVAVETLIVAGLVEHTAGLIRVALIYFICGIGGNMFGSIISPYAIQLGGSPAVMGLSAVFLVEYFETVQALKNKCVEFLRLLGVLVTIFLVNFILGTFPYVDNWANLGGFLFGIPSALVFLPYVTFGKWDAVRKRIVLAVALPILIFMFLVLLIIFYVANTDFCSVCKYFSCIPYYLDVCGNAYNYPDPQVVYSS</sequence>
<evidence type="ECO:0000313" key="11">
    <source>
        <dbReference type="Proteomes" id="UP001165289"/>
    </source>
</evidence>
<keyword evidence="4" id="KW-0256">Endoplasmic reticulum</keyword>
<evidence type="ECO:0000256" key="2">
    <source>
        <dbReference type="ARBA" id="ARBA00009045"/>
    </source>
</evidence>
<feature type="domain" description="Peptidase S54 rhomboid" evidence="9">
    <location>
        <begin position="415"/>
        <end position="555"/>
    </location>
</feature>
<feature type="region of interest" description="Disordered" evidence="7">
    <location>
        <begin position="1"/>
        <end position="45"/>
    </location>
</feature>
<feature type="compositionally biased region" description="Polar residues" evidence="7">
    <location>
        <begin position="1"/>
        <end position="29"/>
    </location>
</feature>
<feature type="transmembrane region" description="Helical" evidence="8">
    <location>
        <begin position="512"/>
        <end position="532"/>
    </location>
</feature>
<keyword evidence="11" id="KW-1185">Reference proteome</keyword>
<evidence type="ECO:0000256" key="1">
    <source>
        <dbReference type="ARBA" id="ARBA00004477"/>
    </source>
</evidence>
<accession>A0AAV7K5A6</accession>
<feature type="transmembrane region" description="Helical" evidence="8">
    <location>
        <begin position="453"/>
        <end position="471"/>
    </location>
</feature>
<feature type="transmembrane region" description="Helical" evidence="8">
    <location>
        <begin position="198"/>
        <end position="220"/>
    </location>
</feature>
<dbReference type="SUPFAM" id="SSF144091">
    <property type="entry name" value="Rhomboid-like"/>
    <property type="match status" value="1"/>
</dbReference>
<feature type="transmembrane region" description="Helical" evidence="8">
    <location>
        <begin position="417"/>
        <end position="446"/>
    </location>
</feature>
<comment type="similarity">
    <text evidence="2">Belongs to the peptidase S54 family.</text>
</comment>
<dbReference type="Pfam" id="PF01694">
    <property type="entry name" value="Rhomboid"/>
    <property type="match status" value="1"/>
</dbReference>
<feature type="transmembrane region" description="Helical" evidence="8">
    <location>
        <begin position="477"/>
        <end position="500"/>
    </location>
</feature>
<feature type="transmembrane region" description="Helical" evidence="8">
    <location>
        <begin position="570"/>
        <end position="593"/>
    </location>
</feature>
<evidence type="ECO:0000256" key="8">
    <source>
        <dbReference type="SAM" id="Phobius"/>
    </source>
</evidence>
<evidence type="ECO:0000256" key="7">
    <source>
        <dbReference type="SAM" id="MobiDB-lite"/>
    </source>
</evidence>
<keyword evidence="6 8" id="KW-0472">Membrane</keyword>
<gene>
    <name evidence="10" type="ORF">LOD99_1190</name>
</gene>
<reference evidence="10 11" key="1">
    <citation type="journal article" date="2023" name="BMC Biol.">
        <title>The compact genome of the sponge Oopsacas minuta (Hexactinellida) is lacking key metazoan core genes.</title>
        <authorList>
            <person name="Santini S."/>
            <person name="Schenkelaars Q."/>
            <person name="Jourda C."/>
            <person name="Duchesne M."/>
            <person name="Belahbib H."/>
            <person name="Rocher C."/>
            <person name="Selva M."/>
            <person name="Riesgo A."/>
            <person name="Vervoort M."/>
            <person name="Leys S.P."/>
            <person name="Kodjabachian L."/>
            <person name="Le Bivic A."/>
            <person name="Borchiellini C."/>
            <person name="Claverie J.M."/>
            <person name="Renard E."/>
        </authorList>
    </citation>
    <scope>NUCLEOTIDE SEQUENCE [LARGE SCALE GENOMIC DNA]</scope>
    <source>
        <strain evidence="10">SPO-2</strain>
    </source>
</reference>
<dbReference type="GO" id="GO:0004252">
    <property type="term" value="F:serine-type endopeptidase activity"/>
    <property type="evidence" value="ECO:0007669"/>
    <property type="project" value="InterPro"/>
</dbReference>
<dbReference type="InterPro" id="IPR022764">
    <property type="entry name" value="Peptidase_S54_rhomboid_dom"/>
</dbReference>
<evidence type="ECO:0000256" key="4">
    <source>
        <dbReference type="ARBA" id="ARBA00022824"/>
    </source>
</evidence>
<protein>
    <submittedName>
        <fullName evidence="10">Inactive rhomboid protein 1-like</fullName>
    </submittedName>
</protein>
<evidence type="ECO:0000259" key="9">
    <source>
        <dbReference type="Pfam" id="PF01694"/>
    </source>
</evidence>
<dbReference type="PANTHER" id="PTHR45965">
    <property type="entry name" value="INACTIVE RHOMBOID PROTEIN"/>
    <property type="match status" value="1"/>
</dbReference>
<dbReference type="GO" id="GO:0005789">
    <property type="term" value="C:endoplasmic reticulum membrane"/>
    <property type="evidence" value="ECO:0007669"/>
    <property type="project" value="UniProtKB-SubCell"/>
</dbReference>
<organism evidence="10 11">
    <name type="scientific">Oopsacas minuta</name>
    <dbReference type="NCBI Taxonomy" id="111878"/>
    <lineage>
        <taxon>Eukaryota</taxon>
        <taxon>Metazoa</taxon>
        <taxon>Porifera</taxon>
        <taxon>Hexactinellida</taxon>
        <taxon>Hexasterophora</taxon>
        <taxon>Lyssacinosida</taxon>
        <taxon>Leucopsacidae</taxon>
        <taxon>Oopsacas</taxon>
    </lineage>
</organism>
<feature type="transmembrane region" description="Helical" evidence="8">
    <location>
        <begin position="538"/>
        <end position="558"/>
    </location>
</feature>
<comment type="caution">
    <text evidence="10">The sequence shown here is derived from an EMBL/GenBank/DDBJ whole genome shotgun (WGS) entry which is preliminary data.</text>
</comment>
<dbReference type="AlphaFoldDB" id="A0AAV7K5A6"/>
<name>A0AAV7K5A6_9METZ</name>
<dbReference type="Gene3D" id="1.20.1540.10">
    <property type="entry name" value="Rhomboid-like"/>
    <property type="match status" value="1"/>
</dbReference>